<name>A0A7W8QIL7_9ACTN</name>
<dbReference type="AlphaFoldDB" id="A0A7W8QIL7"/>
<reference evidence="2 3" key="1">
    <citation type="submission" date="2020-08" db="EMBL/GenBank/DDBJ databases">
        <title>Sequencing the genomes of 1000 actinobacteria strains.</title>
        <authorList>
            <person name="Klenk H.-P."/>
        </authorList>
    </citation>
    <scope>NUCLEOTIDE SEQUENCE [LARGE SCALE GENOMIC DNA]</scope>
    <source>
        <strain evidence="2 3">DSM 44551</strain>
    </source>
</reference>
<accession>A0A7W8QIL7</accession>
<organism evidence="2 3">
    <name type="scientific">Nocardiopsis composta</name>
    <dbReference type="NCBI Taxonomy" id="157465"/>
    <lineage>
        <taxon>Bacteria</taxon>
        <taxon>Bacillati</taxon>
        <taxon>Actinomycetota</taxon>
        <taxon>Actinomycetes</taxon>
        <taxon>Streptosporangiales</taxon>
        <taxon>Nocardiopsidaceae</taxon>
        <taxon>Nocardiopsis</taxon>
    </lineage>
</organism>
<proteinExistence type="predicted"/>
<dbReference type="RefSeq" id="WP_184390002.1">
    <property type="nucleotide sequence ID" value="NZ_BAAAJD010000158.1"/>
</dbReference>
<sequence length="159" mass="16771">MPPGDVEHLVAVGDPSAAGAMAALARQVRAGIAVHLVLPRGPALPDWLAAPRASGTSTAADTGGYGFPRIGWAEITELTGAPPARTALWLGGEVRPVRELRAQALRDGLDPARITAIPYWSSGLSRDEFDRELSVRYRRAADRGVDIMDPAVAAEIELG</sequence>
<evidence type="ECO:0000259" key="1">
    <source>
        <dbReference type="Pfam" id="PF04954"/>
    </source>
</evidence>
<gene>
    <name evidence="2" type="ORF">HDA36_001155</name>
</gene>
<dbReference type="InterPro" id="IPR039261">
    <property type="entry name" value="FNR_nucleotide-bd"/>
</dbReference>
<feature type="domain" description="SIP-like Rossmann fold" evidence="1">
    <location>
        <begin position="7"/>
        <end position="123"/>
    </location>
</feature>
<dbReference type="Pfam" id="PF04954">
    <property type="entry name" value="SIP"/>
    <property type="match status" value="1"/>
</dbReference>
<dbReference type="EMBL" id="JACHDB010000001">
    <property type="protein sequence ID" value="MBB5431071.1"/>
    <property type="molecule type" value="Genomic_DNA"/>
</dbReference>
<dbReference type="Gene3D" id="3.40.50.80">
    <property type="entry name" value="Nucleotide-binding domain of ferredoxin-NADP reductase (FNR) module"/>
    <property type="match status" value="1"/>
</dbReference>
<keyword evidence="3" id="KW-1185">Reference proteome</keyword>
<protein>
    <submittedName>
        <fullName evidence="2">NADPH-dependent ferric siderophore reductase</fullName>
    </submittedName>
</protein>
<evidence type="ECO:0000313" key="3">
    <source>
        <dbReference type="Proteomes" id="UP000572635"/>
    </source>
</evidence>
<dbReference type="Proteomes" id="UP000572635">
    <property type="component" value="Unassembled WGS sequence"/>
</dbReference>
<comment type="caution">
    <text evidence="2">The sequence shown here is derived from an EMBL/GenBank/DDBJ whole genome shotgun (WGS) entry which is preliminary data.</text>
</comment>
<evidence type="ECO:0000313" key="2">
    <source>
        <dbReference type="EMBL" id="MBB5431071.1"/>
    </source>
</evidence>
<dbReference type="InterPro" id="IPR007037">
    <property type="entry name" value="SIP_rossman_dom"/>
</dbReference>